<dbReference type="GO" id="GO:0046373">
    <property type="term" value="P:L-arabinose metabolic process"/>
    <property type="evidence" value="ECO:0007669"/>
    <property type="project" value="InterPro"/>
</dbReference>
<dbReference type="Gene3D" id="3.20.20.80">
    <property type="entry name" value="Glycosidases"/>
    <property type="match status" value="1"/>
</dbReference>
<dbReference type="AlphaFoldDB" id="A0A7T3KU67"/>
<proteinExistence type="inferred from homology"/>
<dbReference type="SUPFAM" id="SSF51445">
    <property type="entry name" value="(Trans)glycosidases"/>
    <property type="match status" value="1"/>
</dbReference>
<dbReference type="GO" id="GO:0000272">
    <property type="term" value="P:polysaccharide catabolic process"/>
    <property type="evidence" value="ECO:0007669"/>
    <property type="project" value="TreeGrafter"/>
</dbReference>
<evidence type="ECO:0000313" key="8">
    <source>
        <dbReference type="EMBL" id="QPV61947.1"/>
    </source>
</evidence>
<keyword evidence="4" id="KW-0378">Hydrolase</keyword>
<dbReference type="PANTHER" id="PTHR43576:SF2">
    <property type="entry name" value="INTRACELLULAR EXO-ALPHA-L-ARABINOFURANOSIDASE 2"/>
    <property type="match status" value="1"/>
</dbReference>
<evidence type="ECO:0000256" key="2">
    <source>
        <dbReference type="ARBA" id="ARBA00007186"/>
    </source>
</evidence>
<feature type="domain" description="Alpha-L-arabinofuranosidase C-terminal" evidence="7">
    <location>
        <begin position="302"/>
        <end position="491"/>
    </location>
</feature>
<dbReference type="InterPro" id="IPR017853">
    <property type="entry name" value="GH"/>
</dbReference>
<keyword evidence="6" id="KW-0326">Glycosidase</keyword>
<dbReference type="Pfam" id="PF06964">
    <property type="entry name" value="Alpha-L-AF_C"/>
    <property type="match status" value="1"/>
</dbReference>
<evidence type="ECO:0000256" key="4">
    <source>
        <dbReference type="ARBA" id="ARBA00022801"/>
    </source>
</evidence>
<comment type="similarity">
    <text evidence="2">Belongs to the glycosyl hydrolase 51 family.</text>
</comment>
<evidence type="ECO:0000313" key="9">
    <source>
        <dbReference type="Proteomes" id="UP000595001"/>
    </source>
</evidence>
<dbReference type="Pfam" id="PF22848">
    <property type="entry name" value="ASD1_dom"/>
    <property type="match status" value="1"/>
</dbReference>
<keyword evidence="9" id="KW-1185">Reference proteome</keyword>
<dbReference type="Proteomes" id="UP000595001">
    <property type="component" value="Chromosome"/>
</dbReference>
<dbReference type="GO" id="GO:0046556">
    <property type="term" value="F:alpha-L-arabinofuranosidase activity"/>
    <property type="evidence" value="ECO:0007669"/>
    <property type="project" value="UniProtKB-EC"/>
</dbReference>
<sequence length="498" mass="54698">MPNAHVTVHTEAGIDRIEPELHGHFAEHLGRCIYDGIYTDDSVEAEGFREDVVALLDDLEMPVLRWPGGCFADDYQWEDGVGPAEDRPRRRNLFWGQGREMIPEESNRFGTDEFLGLCERVGAEPYLAVNVGSGDPQEATDWVEYCNYDGDTELADRRRANGHEDPYGVRYWGIGNENWGCGGNMGPEQYAGEYRQFATYIGSMDGQMLDDDLELIGCGFSNHEWNRRFMEDMTDGIWLSDMQMDHLTLHHYYGRTMSILDGDADDYDEFLAGALALDDHVERIAGTIEATASTRNVGVIVDEWGAWHTEADPATGLEQPGTVLDALSAAAVLDIFNDHADVMTMSNIAQTVNVLQCLVETDGDDAFKRPTYRVYDLYAPHKGNEAVTTSIETPTREVDDEELPLVGASASVADDGEVYVTATNLDTRAAHTVEFTVEDATGDDVDAAVLFEGQEPDLVVDADNAGEFAAADLDVSVDGDGTVTAELEPATVAAMSVD</sequence>
<evidence type="ECO:0000259" key="7">
    <source>
        <dbReference type="SMART" id="SM00813"/>
    </source>
</evidence>
<dbReference type="GeneID" id="60589720"/>
<evidence type="ECO:0000256" key="5">
    <source>
        <dbReference type="ARBA" id="ARBA00023277"/>
    </source>
</evidence>
<evidence type="ECO:0000256" key="1">
    <source>
        <dbReference type="ARBA" id="ARBA00001462"/>
    </source>
</evidence>
<comment type="catalytic activity">
    <reaction evidence="1">
        <text>Hydrolysis of terminal non-reducing alpha-L-arabinofuranoside residues in alpha-L-arabinosides.</text>
        <dbReference type="EC" id="3.2.1.55"/>
    </reaction>
</comment>
<dbReference type="InterPro" id="IPR055235">
    <property type="entry name" value="ASD1_cat"/>
</dbReference>
<evidence type="ECO:0000256" key="6">
    <source>
        <dbReference type="ARBA" id="ARBA00023295"/>
    </source>
</evidence>
<keyword evidence="5" id="KW-0119">Carbohydrate metabolism</keyword>
<dbReference type="OrthoDB" id="275154at2157"/>
<name>A0A7T3KU67_9EURY</name>
<dbReference type="RefSeq" id="WP_198060765.1">
    <property type="nucleotide sequence ID" value="NZ_CP065856.1"/>
</dbReference>
<accession>A0A7T3KU67</accession>
<dbReference type="EMBL" id="CP065856">
    <property type="protein sequence ID" value="QPV61947.1"/>
    <property type="molecule type" value="Genomic_DNA"/>
</dbReference>
<organism evidence="8 9">
    <name type="scientific">Halosimplex litoreum</name>
    <dbReference type="NCBI Taxonomy" id="1198301"/>
    <lineage>
        <taxon>Archaea</taxon>
        <taxon>Methanobacteriati</taxon>
        <taxon>Methanobacteriota</taxon>
        <taxon>Stenosarchaea group</taxon>
        <taxon>Halobacteria</taxon>
        <taxon>Halobacteriales</taxon>
        <taxon>Haloarculaceae</taxon>
        <taxon>Halosimplex</taxon>
    </lineage>
</organism>
<protein>
    <recommendedName>
        <fullName evidence="3">non-reducing end alpha-L-arabinofuranosidase</fullName>
        <ecNumber evidence="3">3.2.1.55</ecNumber>
    </recommendedName>
</protein>
<dbReference type="SMART" id="SM00813">
    <property type="entry name" value="Alpha-L-AF_C"/>
    <property type="match status" value="1"/>
</dbReference>
<gene>
    <name evidence="8" type="ORF">I7X12_14465</name>
</gene>
<evidence type="ECO:0000256" key="3">
    <source>
        <dbReference type="ARBA" id="ARBA00012670"/>
    </source>
</evidence>
<reference evidence="8 9" key="1">
    <citation type="submission" date="2020-12" db="EMBL/GenBank/DDBJ databases">
        <title>Halosimplex halophilum sp. nov. and Halosimplex salinum sp. nov., two new members of the genus Halosimplex.</title>
        <authorList>
            <person name="Cui H.L."/>
        </authorList>
    </citation>
    <scope>NUCLEOTIDE SEQUENCE [LARGE SCALE GENOMIC DNA]</scope>
    <source>
        <strain evidence="8 9">YGH94</strain>
    </source>
</reference>
<dbReference type="SUPFAM" id="SSF51011">
    <property type="entry name" value="Glycosyl hydrolase domain"/>
    <property type="match status" value="1"/>
</dbReference>
<dbReference type="EC" id="3.2.1.55" evidence="3"/>
<dbReference type="InterPro" id="IPR013780">
    <property type="entry name" value="Glyco_hydro_b"/>
</dbReference>
<dbReference type="PANTHER" id="PTHR43576">
    <property type="entry name" value="ALPHA-L-ARABINOFURANOSIDASE C-RELATED"/>
    <property type="match status" value="1"/>
</dbReference>
<dbReference type="Gene3D" id="2.60.40.1180">
    <property type="entry name" value="Golgi alpha-mannosidase II"/>
    <property type="match status" value="1"/>
</dbReference>
<dbReference type="KEGG" id="hlt:I7X12_14465"/>
<dbReference type="InterPro" id="IPR010720">
    <property type="entry name" value="Alpha-L-AF_C"/>
</dbReference>